<keyword evidence="5" id="KW-1185">Reference proteome</keyword>
<dbReference type="Gramene" id="Psat06G0176100-T4">
    <property type="protein sequence ID" value="KAI5395287.1"/>
    <property type="gene ID" value="KIW84_061761"/>
</dbReference>
<feature type="non-terminal residue" evidence="4">
    <location>
        <position position="159"/>
    </location>
</feature>
<dbReference type="GO" id="GO:0004315">
    <property type="term" value="F:3-oxoacyl-[acyl-carrier-protein] synthase activity"/>
    <property type="evidence" value="ECO:0007669"/>
    <property type="project" value="UniProtKB-EC"/>
</dbReference>
<dbReference type="Pfam" id="PF00109">
    <property type="entry name" value="ketoacyl-synt"/>
    <property type="match status" value="1"/>
</dbReference>
<dbReference type="InterPro" id="IPR000794">
    <property type="entry name" value="Beta-ketoacyl_synthase"/>
</dbReference>
<proteinExistence type="predicted"/>
<dbReference type="InterPro" id="IPR014030">
    <property type="entry name" value="Ketoacyl_synth_N"/>
</dbReference>
<dbReference type="PANTHER" id="PTHR11712:SF297">
    <property type="entry name" value="3-OXOACYL-[ACYL-CARRIER-PROTEIN] SYNTHASE, MITOCHONDRIAL"/>
    <property type="match status" value="1"/>
</dbReference>
<feature type="domain" description="Beta-ketoacyl synthase-like N-terminal" evidence="3">
    <location>
        <begin position="41"/>
        <end position="156"/>
    </location>
</feature>
<dbReference type="SUPFAM" id="SSF53901">
    <property type="entry name" value="Thiolase-like"/>
    <property type="match status" value="1"/>
</dbReference>
<dbReference type="PANTHER" id="PTHR11712">
    <property type="entry name" value="POLYKETIDE SYNTHASE-RELATED"/>
    <property type="match status" value="1"/>
</dbReference>
<reference evidence="4 5" key="1">
    <citation type="journal article" date="2022" name="Nat. Genet.">
        <title>Improved pea reference genome and pan-genome highlight genomic features and evolutionary characteristics.</title>
        <authorList>
            <person name="Yang T."/>
            <person name="Liu R."/>
            <person name="Luo Y."/>
            <person name="Hu S."/>
            <person name="Wang D."/>
            <person name="Wang C."/>
            <person name="Pandey M.K."/>
            <person name="Ge S."/>
            <person name="Xu Q."/>
            <person name="Li N."/>
            <person name="Li G."/>
            <person name="Huang Y."/>
            <person name="Saxena R.K."/>
            <person name="Ji Y."/>
            <person name="Li M."/>
            <person name="Yan X."/>
            <person name="He Y."/>
            <person name="Liu Y."/>
            <person name="Wang X."/>
            <person name="Xiang C."/>
            <person name="Varshney R.K."/>
            <person name="Ding H."/>
            <person name="Gao S."/>
            <person name="Zong X."/>
        </authorList>
    </citation>
    <scope>NUCLEOTIDE SEQUENCE [LARGE SCALE GENOMIC DNA]</scope>
    <source>
        <strain evidence="4 5">cv. Zhongwan 6</strain>
    </source>
</reference>
<dbReference type="EMBL" id="JAMSHJ010000006">
    <property type="protein sequence ID" value="KAI5395287.1"/>
    <property type="molecule type" value="Genomic_DNA"/>
</dbReference>
<evidence type="ECO:0000256" key="2">
    <source>
        <dbReference type="ARBA" id="ARBA00022679"/>
    </source>
</evidence>
<evidence type="ECO:0000313" key="5">
    <source>
        <dbReference type="Proteomes" id="UP001058974"/>
    </source>
</evidence>
<evidence type="ECO:0000256" key="1">
    <source>
        <dbReference type="ARBA" id="ARBA00013191"/>
    </source>
</evidence>
<dbReference type="Proteomes" id="UP001058974">
    <property type="component" value="Chromosome 6"/>
</dbReference>
<accession>A0A9D5A2R5</accession>
<evidence type="ECO:0000313" key="4">
    <source>
        <dbReference type="EMBL" id="KAI5395287.1"/>
    </source>
</evidence>
<sequence>MAIRSNSRRVFNSVYRYISSSSRSSSTHCKPFPPPPVVSSRRVVVTGLGMVTPLGCGVDKTWNQLIDGKCGIRALRLEDLKMNSFDSETQLTTFDQLTSKVAAVVPTGTNKGEFNEELWLNSKEHRSMTRFVAYALCAAEEALRDSNWFPTEQEHKERT</sequence>
<dbReference type="Gene3D" id="3.40.47.10">
    <property type="match status" value="1"/>
</dbReference>
<dbReference type="InterPro" id="IPR016039">
    <property type="entry name" value="Thiolase-like"/>
</dbReference>
<keyword evidence="2" id="KW-0808">Transferase</keyword>
<comment type="caution">
    <text evidence="4">The sequence shown here is derived from an EMBL/GenBank/DDBJ whole genome shotgun (WGS) entry which is preliminary data.</text>
</comment>
<name>A0A9D5A2R5_PEA</name>
<protein>
    <recommendedName>
        <fullName evidence="1">beta-ketoacyl-[acyl-carrier-protein] synthase I</fullName>
        <ecNumber evidence="1">2.3.1.41</ecNumber>
    </recommendedName>
</protein>
<evidence type="ECO:0000259" key="3">
    <source>
        <dbReference type="Pfam" id="PF00109"/>
    </source>
</evidence>
<gene>
    <name evidence="4" type="ORF">KIW84_061761</name>
</gene>
<dbReference type="GO" id="GO:0005739">
    <property type="term" value="C:mitochondrion"/>
    <property type="evidence" value="ECO:0007669"/>
    <property type="project" value="TreeGrafter"/>
</dbReference>
<dbReference type="AlphaFoldDB" id="A0A9D5A2R5"/>
<organism evidence="4 5">
    <name type="scientific">Pisum sativum</name>
    <name type="common">Garden pea</name>
    <name type="synonym">Lathyrus oleraceus</name>
    <dbReference type="NCBI Taxonomy" id="3888"/>
    <lineage>
        <taxon>Eukaryota</taxon>
        <taxon>Viridiplantae</taxon>
        <taxon>Streptophyta</taxon>
        <taxon>Embryophyta</taxon>
        <taxon>Tracheophyta</taxon>
        <taxon>Spermatophyta</taxon>
        <taxon>Magnoliopsida</taxon>
        <taxon>eudicotyledons</taxon>
        <taxon>Gunneridae</taxon>
        <taxon>Pentapetalae</taxon>
        <taxon>rosids</taxon>
        <taxon>fabids</taxon>
        <taxon>Fabales</taxon>
        <taxon>Fabaceae</taxon>
        <taxon>Papilionoideae</taxon>
        <taxon>50 kb inversion clade</taxon>
        <taxon>NPAAA clade</taxon>
        <taxon>Hologalegina</taxon>
        <taxon>IRL clade</taxon>
        <taxon>Fabeae</taxon>
        <taxon>Lathyrus</taxon>
    </lineage>
</organism>
<dbReference type="EC" id="2.3.1.41" evidence="1"/>
<dbReference type="GO" id="GO:0006633">
    <property type="term" value="P:fatty acid biosynthetic process"/>
    <property type="evidence" value="ECO:0007669"/>
    <property type="project" value="TreeGrafter"/>
</dbReference>